<evidence type="ECO:0000259" key="2">
    <source>
        <dbReference type="Pfam" id="PF02557"/>
    </source>
</evidence>
<sequence>MAASPSPAVRARRRRLAATLLALVLAVALGLGAWRLIAGGTDAAPDPAADSGTASPTSSAGSSAGSSAEPSGDSSAAASESATGGSAGDAVSSASRDPESKHVLVNRRNPLQPQDYVPEVRALDVEMVYPGQEMRPQAADALEELVAAAEQQNHVLKVTTAYRTYKHQKALYDQRLEASGREVADEYTARPGYSEHQTGLAVDVTANHDCQLKDCFGDTPEGEWVAEHAAEHGFVLRYPEGAADITGYSYEPWHLRYVGVETARAVHQAGVTLEEYWGEPAAAEYPDAEG</sequence>
<gene>
    <name evidence="3" type="ORF">GCM10020260_13850</name>
</gene>
<feature type="domain" description="D-alanyl-D-alanine carboxypeptidase-like core" evidence="2">
    <location>
        <begin position="133"/>
        <end position="259"/>
    </location>
</feature>
<dbReference type="PANTHER" id="PTHR34385:SF1">
    <property type="entry name" value="PEPTIDOGLYCAN L-ALANYL-D-GLUTAMATE ENDOPEPTIDASE CWLK"/>
    <property type="match status" value="1"/>
</dbReference>
<evidence type="ECO:0000256" key="1">
    <source>
        <dbReference type="SAM" id="MobiDB-lite"/>
    </source>
</evidence>
<dbReference type="InterPro" id="IPR058193">
    <property type="entry name" value="VanY/YodJ_core_dom"/>
</dbReference>
<proteinExistence type="predicted"/>
<accession>A0ABP6RCC4</accession>
<evidence type="ECO:0000313" key="4">
    <source>
        <dbReference type="Proteomes" id="UP001501736"/>
    </source>
</evidence>
<dbReference type="CDD" id="cd14852">
    <property type="entry name" value="LD-carboxypeptidase"/>
    <property type="match status" value="1"/>
</dbReference>
<dbReference type="PANTHER" id="PTHR34385">
    <property type="entry name" value="D-ALANYL-D-ALANINE CARBOXYPEPTIDASE"/>
    <property type="match status" value="1"/>
</dbReference>
<feature type="region of interest" description="Disordered" evidence="1">
    <location>
        <begin position="41"/>
        <end position="117"/>
    </location>
</feature>
<evidence type="ECO:0000313" key="3">
    <source>
        <dbReference type="EMBL" id="GAA3284061.1"/>
    </source>
</evidence>
<reference evidence="4" key="1">
    <citation type="journal article" date="2019" name="Int. J. Syst. Evol. Microbiol.">
        <title>The Global Catalogue of Microorganisms (GCM) 10K type strain sequencing project: providing services to taxonomists for standard genome sequencing and annotation.</title>
        <authorList>
            <consortium name="The Broad Institute Genomics Platform"/>
            <consortium name="The Broad Institute Genome Sequencing Center for Infectious Disease"/>
            <person name="Wu L."/>
            <person name="Ma J."/>
        </authorList>
    </citation>
    <scope>NUCLEOTIDE SEQUENCE [LARGE SCALE GENOMIC DNA]</scope>
    <source>
        <strain evidence="4">JCM 11483</strain>
    </source>
</reference>
<dbReference type="Proteomes" id="UP001501736">
    <property type="component" value="Unassembled WGS sequence"/>
</dbReference>
<dbReference type="SUPFAM" id="SSF55166">
    <property type="entry name" value="Hedgehog/DD-peptidase"/>
    <property type="match status" value="1"/>
</dbReference>
<protein>
    <recommendedName>
        <fullName evidence="2">D-alanyl-D-alanine carboxypeptidase-like core domain-containing protein</fullName>
    </recommendedName>
</protein>
<feature type="compositionally biased region" description="Low complexity" evidence="1">
    <location>
        <begin position="41"/>
        <end position="95"/>
    </location>
</feature>
<dbReference type="InterPro" id="IPR009045">
    <property type="entry name" value="Zn_M74/Hedgehog-like"/>
</dbReference>
<dbReference type="Gene3D" id="3.30.1380.10">
    <property type="match status" value="1"/>
</dbReference>
<organism evidence="3 4">
    <name type="scientific">Nesterenkonia halobia</name>
    <dbReference type="NCBI Taxonomy" id="37922"/>
    <lineage>
        <taxon>Bacteria</taxon>
        <taxon>Bacillati</taxon>
        <taxon>Actinomycetota</taxon>
        <taxon>Actinomycetes</taxon>
        <taxon>Micrococcales</taxon>
        <taxon>Micrococcaceae</taxon>
        <taxon>Nesterenkonia</taxon>
    </lineage>
</organism>
<dbReference type="InterPro" id="IPR003709">
    <property type="entry name" value="VanY-like_core_dom"/>
</dbReference>
<comment type="caution">
    <text evidence="3">The sequence shown here is derived from an EMBL/GenBank/DDBJ whole genome shotgun (WGS) entry which is preliminary data.</text>
</comment>
<dbReference type="EMBL" id="BAAAYG010000005">
    <property type="protein sequence ID" value="GAA3284061.1"/>
    <property type="molecule type" value="Genomic_DNA"/>
</dbReference>
<dbReference type="RefSeq" id="WP_344719628.1">
    <property type="nucleotide sequence ID" value="NZ_BAAAYG010000005.1"/>
</dbReference>
<dbReference type="InterPro" id="IPR052179">
    <property type="entry name" value="DD-CPase-like"/>
</dbReference>
<keyword evidence="4" id="KW-1185">Reference proteome</keyword>
<dbReference type="Pfam" id="PF02557">
    <property type="entry name" value="VanY"/>
    <property type="match status" value="1"/>
</dbReference>
<name>A0ABP6RCC4_9MICC</name>